<dbReference type="EMBL" id="FLQS01000032">
    <property type="protein sequence ID" value="SBS76915.1"/>
    <property type="molecule type" value="Genomic_DNA"/>
</dbReference>
<gene>
    <name evidence="2" type="ORF">MHPYR_380054</name>
</gene>
<feature type="transmembrane region" description="Helical" evidence="1">
    <location>
        <begin position="79"/>
        <end position="100"/>
    </location>
</feature>
<protein>
    <recommendedName>
        <fullName evidence="3">Transmembrane protein</fullName>
    </recommendedName>
</protein>
<proteinExistence type="predicted"/>
<evidence type="ECO:0000313" key="2">
    <source>
        <dbReference type="EMBL" id="SBS76915.1"/>
    </source>
</evidence>
<reference evidence="2" key="1">
    <citation type="submission" date="2016-03" db="EMBL/GenBank/DDBJ databases">
        <authorList>
            <person name="Ploux O."/>
        </authorList>
    </citation>
    <scope>NUCLEOTIDE SEQUENCE</scope>
    <source>
        <strain evidence="2">UC10</strain>
    </source>
</reference>
<feature type="transmembrane region" description="Helical" evidence="1">
    <location>
        <begin position="44"/>
        <end position="67"/>
    </location>
</feature>
<organism evidence="2">
    <name type="scientific">uncultured Mycobacterium sp</name>
    <dbReference type="NCBI Taxonomy" id="171292"/>
    <lineage>
        <taxon>Bacteria</taxon>
        <taxon>Bacillati</taxon>
        <taxon>Actinomycetota</taxon>
        <taxon>Actinomycetes</taxon>
        <taxon>Mycobacteriales</taxon>
        <taxon>Mycobacteriaceae</taxon>
        <taxon>Mycobacterium</taxon>
        <taxon>environmental samples</taxon>
    </lineage>
</organism>
<evidence type="ECO:0008006" key="3">
    <source>
        <dbReference type="Google" id="ProtNLM"/>
    </source>
</evidence>
<dbReference type="AlphaFoldDB" id="A0A1Y5PDX5"/>
<name>A0A1Y5PDX5_9MYCO</name>
<sequence length="101" mass="11072">MLPRSRRPHDQLLRPTLIAGIGGLVVGHILWLIGISIATNGEDVSFWVLILSAVIAVLAVVVGLLAWRNYKRKRMVWAAFLGCVPVSPVIFTLIVLGVTYL</sequence>
<evidence type="ECO:0000256" key="1">
    <source>
        <dbReference type="SAM" id="Phobius"/>
    </source>
</evidence>
<keyword evidence="1" id="KW-1133">Transmembrane helix</keyword>
<feature type="transmembrane region" description="Helical" evidence="1">
    <location>
        <begin position="12"/>
        <end position="38"/>
    </location>
</feature>
<accession>A0A1Y5PDX5</accession>
<keyword evidence="1" id="KW-0472">Membrane</keyword>
<keyword evidence="1" id="KW-0812">Transmembrane</keyword>